<dbReference type="InterPro" id="IPR044880">
    <property type="entry name" value="NCX_ion-bd_dom_sf"/>
</dbReference>
<dbReference type="PANTHER" id="PTHR10846">
    <property type="entry name" value="SODIUM/POTASSIUM/CALCIUM EXCHANGER"/>
    <property type="match status" value="1"/>
</dbReference>
<evidence type="ECO:0000259" key="6">
    <source>
        <dbReference type="Pfam" id="PF01699"/>
    </source>
</evidence>
<keyword evidence="2 5" id="KW-0812">Transmembrane</keyword>
<name>U4TSP0_9LACO</name>
<keyword evidence="8" id="KW-1185">Reference proteome</keyword>
<evidence type="ECO:0000256" key="2">
    <source>
        <dbReference type="ARBA" id="ARBA00022692"/>
    </source>
</evidence>
<feature type="transmembrane region" description="Helical" evidence="5">
    <location>
        <begin position="44"/>
        <end position="71"/>
    </location>
</feature>
<organism evidence="7 8">
    <name type="scientific">Schleiferilactobacillus shenzhenensis LY-73</name>
    <dbReference type="NCBI Taxonomy" id="1231336"/>
    <lineage>
        <taxon>Bacteria</taxon>
        <taxon>Bacillati</taxon>
        <taxon>Bacillota</taxon>
        <taxon>Bacilli</taxon>
        <taxon>Lactobacillales</taxon>
        <taxon>Lactobacillaceae</taxon>
        <taxon>Schleiferilactobacillus</taxon>
    </lineage>
</organism>
<dbReference type="AlphaFoldDB" id="U4TSP0"/>
<feature type="transmembrane region" description="Helical" evidence="5">
    <location>
        <begin position="221"/>
        <end position="244"/>
    </location>
</feature>
<dbReference type="GO" id="GO:0008273">
    <property type="term" value="F:calcium, potassium:sodium antiporter activity"/>
    <property type="evidence" value="ECO:0007669"/>
    <property type="project" value="TreeGrafter"/>
</dbReference>
<dbReference type="RefSeq" id="WP_022529820.1">
    <property type="nucleotide sequence ID" value="NZ_KI271591.1"/>
</dbReference>
<dbReference type="OrthoDB" id="9794225at2"/>
<feature type="transmembrane region" description="Helical" evidence="5">
    <location>
        <begin position="138"/>
        <end position="158"/>
    </location>
</feature>
<evidence type="ECO:0000256" key="1">
    <source>
        <dbReference type="ARBA" id="ARBA00004141"/>
    </source>
</evidence>
<evidence type="ECO:0000313" key="8">
    <source>
        <dbReference type="Proteomes" id="UP000030647"/>
    </source>
</evidence>
<proteinExistence type="predicted"/>
<feature type="transmembrane region" description="Helical" evidence="5">
    <location>
        <begin position="113"/>
        <end position="132"/>
    </location>
</feature>
<dbReference type="GO" id="GO:0006874">
    <property type="term" value="P:intracellular calcium ion homeostasis"/>
    <property type="evidence" value="ECO:0007669"/>
    <property type="project" value="TreeGrafter"/>
</dbReference>
<protein>
    <recommendedName>
        <fullName evidence="6">Sodium/calcium exchanger membrane region domain-containing protein</fullName>
    </recommendedName>
</protein>
<feature type="domain" description="Sodium/calcium exchanger membrane region" evidence="6">
    <location>
        <begin position="187"/>
        <end position="330"/>
    </location>
</feature>
<gene>
    <name evidence="7" type="ORF">L248_0487</name>
</gene>
<feature type="transmembrane region" description="Helical" evidence="5">
    <location>
        <begin position="188"/>
        <end position="206"/>
    </location>
</feature>
<feature type="transmembrane region" description="Helical" evidence="5">
    <location>
        <begin position="86"/>
        <end position="106"/>
    </location>
</feature>
<comment type="subcellular location">
    <subcellularLocation>
        <location evidence="1">Membrane</location>
        <topology evidence="1">Multi-pass membrane protein</topology>
    </subcellularLocation>
</comment>
<evidence type="ECO:0000256" key="5">
    <source>
        <dbReference type="SAM" id="Phobius"/>
    </source>
</evidence>
<dbReference type="GO" id="GO:0005262">
    <property type="term" value="F:calcium channel activity"/>
    <property type="evidence" value="ECO:0007669"/>
    <property type="project" value="TreeGrafter"/>
</dbReference>
<feature type="transmembrane region" description="Helical" evidence="5">
    <location>
        <begin position="317"/>
        <end position="334"/>
    </location>
</feature>
<feature type="domain" description="Sodium/calcium exchanger membrane region" evidence="6">
    <location>
        <begin position="13"/>
        <end position="158"/>
    </location>
</feature>
<dbReference type="GO" id="GO:0005886">
    <property type="term" value="C:plasma membrane"/>
    <property type="evidence" value="ECO:0007669"/>
    <property type="project" value="TreeGrafter"/>
</dbReference>
<dbReference type="Proteomes" id="UP000030647">
    <property type="component" value="Unassembled WGS sequence"/>
</dbReference>
<feature type="transmembrane region" description="Helical" evidence="5">
    <location>
        <begin position="285"/>
        <end position="305"/>
    </location>
</feature>
<dbReference type="Gene3D" id="1.20.1420.30">
    <property type="entry name" value="NCX, central ion-binding region"/>
    <property type="match status" value="1"/>
</dbReference>
<dbReference type="PANTHER" id="PTHR10846:SF8">
    <property type="entry name" value="INNER MEMBRANE PROTEIN YRBG"/>
    <property type="match status" value="1"/>
</dbReference>
<sequence length="335" mass="35425">MTAFITSLPMWGLIVILILTLVLLTRAADILVDHAIHLSREAGISDVVVGATVVALGTSLAEIAIAIFSLFQGVTDFSVGNATGSVITNMSVVLGVGALAGTIPVARHNLSRVQLLLTASLLMIFVSSLTLMSGRGYIPRWVGIVFLLMIPGYLYLIIRQNKADKAKRAGAAPVAEPERTHQPAWMHILWIIGAGLIIAVSANALVDSSTEIAHQLNISDAIISATVVALGTSFPELITAYYAAKGGFGGLALGNIIGANVMNLLLVNGLTIAFSPATIYLPTVFYFVTFPALLLVLLLVGWFIIDGSRDEIDNKEGAVLVIVYLVYVAAYVVAL</sequence>
<feature type="transmembrane region" description="Helical" evidence="5">
    <location>
        <begin position="12"/>
        <end position="32"/>
    </location>
</feature>
<dbReference type="Pfam" id="PF01699">
    <property type="entry name" value="Na_Ca_ex"/>
    <property type="match status" value="2"/>
</dbReference>
<evidence type="ECO:0000256" key="3">
    <source>
        <dbReference type="ARBA" id="ARBA00022989"/>
    </source>
</evidence>
<evidence type="ECO:0000256" key="4">
    <source>
        <dbReference type="ARBA" id="ARBA00023136"/>
    </source>
</evidence>
<accession>U4TSP0</accession>
<dbReference type="InterPro" id="IPR004837">
    <property type="entry name" value="NaCa_Exmemb"/>
</dbReference>
<dbReference type="EMBL" id="KI271591">
    <property type="protein sequence ID" value="ERL64883.1"/>
    <property type="molecule type" value="Genomic_DNA"/>
</dbReference>
<keyword evidence="3 5" id="KW-1133">Transmembrane helix</keyword>
<feature type="transmembrane region" description="Helical" evidence="5">
    <location>
        <begin position="256"/>
        <end position="279"/>
    </location>
</feature>
<evidence type="ECO:0000313" key="7">
    <source>
        <dbReference type="EMBL" id="ERL64883.1"/>
    </source>
</evidence>
<dbReference type="InterPro" id="IPR004481">
    <property type="entry name" value="K/Na/Ca-exchanger"/>
</dbReference>
<keyword evidence="4 5" id="KW-0472">Membrane</keyword>
<dbReference type="eggNOG" id="COG0530">
    <property type="taxonomic scope" value="Bacteria"/>
</dbReference>
<dbReference type="HOGENOM" id="CLU_007948_0_1_9"/>
<dbReference type="STRING" id="1231336.L248_0487"/>
<reference evidence="8" key="1">
    <citation type="journal article" date="2013" name="Genome Announc.">
        <title>Whole-Genome Sequencing of Lactobacillus shenzhenensis Strain LY-73T.</title>
        <authorList>
            <person name="Lin Z."/>
            <person name="Liu Z."/>
            <person name="Yang R."/>
            <person name="Zou Y."/>
            <person name="Wan D."/>
            <person name="Chen J."/>
            <person name="Guo M."/>
            <person name="Zhao J."/>
            <person name="Fang C."/>
            <person name="Yang R."/>
            <person name="Liu F."/>
        </authorList>
    </citation>
    <scope>NUCLEOTIDE SEQUENCE [LARGE SCALE GENOMIC DNA]</scope>
    <source>
        <strain evidence="8">LY-73</strain>
    </source>
</reference>